<name>A0A386Z7L8_9NOCA</name>
<keyword evidence="1" id="KW-1133">Transmembrane helix</keyword>
<keyword evidence="1" id="KW-0472">Membrane</keyword>
<dbReference type="Proteomes" id="UP000267164">
    <property type="component" value="Chromosome"/>
</dbReference>
<gene>
    <name evidence="2" type="ORF">D7D52_07255</name>
</gene>
<dbReference type="AlphaFoldDB" id="A0A386Z7L8"/>
<evidence type="ECO:0000313" key="3">
    <source>
        <dbReference type="Proteomes" id="UP000267164"/>
    </source>
</evidence>
<keyword evidence="1" id="KW-0812">Transmembrane</keyword>
<proteinExistence type="predicted"/>
<dbReference type="OrthoDB" id="3526606at2"/>
<sequence>MKVRLPAGSAIGANQAASGTVVCPARSYAEAMYEGVCPVCGRNNQCQKASAIYAAGTSYARGYAYDEGHRRRTTTVNQTTLAKQLSPPVLQPNQGILGNGIALLFVGVIAHLFCSAIMSSTSASMSASIFAPLCVTGWPLAIGALMTIGSVVQTKQFKADLPRRQANWRVWNTVYYCYLDDVAFVPGGPPFHPGQLPGFMATNTGPFARP</sequence>
<feature type="transmembrane region" description="Helical" evidence="1">
    <location>
        <begin position="96"/>
        <end position="118"/>
    </location>
</feature>
<dbReference type="KEGG" id="nyu:D7D52_07255"/>
<dbReference type="EMBL" id="CP032568">
    <property type="protein sequence ID" value="AYF73688.1"/>
    <property type="molecule type" value="Genomic_DNA"/>
</dbReference>
<reference evidence="2 3" key="1">
    <citation type="submission" date="2018-09" db="EMBL/GenBank/DDBJ databases">
        <title>Nocardia yunnanensis sp. nov., an actinomycete isolated from a soil sample.</title>
        <authorList>
            <person name="Zhang J."/>
        </authorList>
    </citation>
    <scope>NUCLEOTIDE SEQUENCE [LARGE SCALE GENOMIC DNA]</scope>
    <source>
        <strain evidence="2 3">CFHS0054</strain>
    </source>
</reference>
<dbReference type="RefSeq" id="WP_120735615.1">
    <property type="nucleotide sequence ID" value="NZ_CP032568.1"/>
</dbReference>
<organism evidence="2 3">
    <name type="scientific">Nocardia yunnanensis</name>
    <dbReference type="NCBI Taxonomy" id="2382165"/>
    <lineage>
        <taxon>Bacteria</taxon>
        <taxon>Bacillati</taxon>
        <taxon>Actinomycetota</taxon>
        <taxon>Actinomycetes</taxon>
        <taxon>Mycobacteriales</taxon>
        <taxon>Nocardiaceae</taxon>
        <taxon>Nocardia</taxon>
    </lineage>
</organism>
<evidence type="ECO:0000313" key="2">
    <source>
        <dbReference type="EMBL" id="AYF73688.1"/>
    </source>
</evidence>
<accession>A0A386Z7L8</accession>
<evidence type="ECO:0000256" key="1">
    <source>
        <dbReference type="SAM" id="Phobius"/>
    </source>
</evidence>
<feature type="transmembrane region" description="Helical" evidence="1">
    <location>
        <begin position="130"/>
        <end position="152"/>
    </location>
</feature>
<keyword evidence="3" id="KW-1185">Reference proteome</keyword>
<protein>
    <submittedName>
        <fullName evidence="2">Uncharacterized protein</fullName>
    </submittedName>
</protein>